<feature type="region of interest" description="Disordered" evidence="1">
    <location>
        <begin position="1"/>
        <end position="20"/>
    </location>
</feature>
<dbReference type="Proteomes" id="UP000242715">
    <property type="component" value="Unassembled WGS sequence"/>
</dbReference>
<accession>A0A2Z6MFC5</accession>
<evidence type="ECO:0000313" key="3">
    <source>
        <dbReference type="Proteomes" id="UP000242715"/>
    </source>
</evidence>
<dbReference type="EMBL" id="DF973427">
    <property type="protein sequence ID" value="GAU30468.1"/>
    <property type="molecule type" value="Genomic_DNA"/>
</dbReference>
<keyword evidence="3" id="KW-1185">Reference proteome</keyword>
<reference evidence="3" key="1">
    <citation type="journal article" date="2017" name="Front. Plant Sci.">
        <title>Climate Clever Clovers: New Paradigm to Reduce the Environmental Footprint of Ruminants by Breeding Low Methanogenic Forages Utilizing Haplotype Variation.</title>
        <authorList>
            <person name="Kaur P."/>
            <person name="Appels R."/>
            <person name="Bayer P.E."/>
            <person name="Keeble-Gagnere G."/>
            <person name="Wang J."/>
            <person name="Hirakawa H."/>
            <person name="Shirasawa K."/>
            <person name="Vercoe P."/>
            <person name="Stefanova K."/>
            <person name="Durmic Z."/>
            <person name="Nichols P."/>
            <person name="Revell C."/>
            <person name="Isobe S.N."/>
            <person name="Edwards D."/>
            <person name="Erskine W."/>
        </authorList>
    </citation>
    <scope>NUCLEOTIDE SEQUENCE [LARGE SCALE GENOMIC DNA]</scope>
    <source>
        <strain evidence="3">cv. Daliak</strain>
    </source>
</reference>
<evidence type="ECO:0000256" key="1">
    <source>
        <dbReference type="SAM" id="MobiDB-lite"/>
    </source>
</evidence>
<sequence>MHTLPSLYSPSTTASTIPSQIRNTLPQDVATVDGEATRCCGHITTLRLTFQPQQGRVGLIFDSWRCFTC</sequence>
<gene>
    <name evidence="2" type="ORF">TSUD_18480</name>
</gene>
<name>A0A2Z6MFC5_TRISU</name>
<evidence type="ECO:0000313" key="2">
    <source>
        <dbReference type="EMBL" id="GAU30468.1"/>
    </source>
</evidence>
<dbReference type="AlphaFoldDB" id="A0A2Z6MFC5"/>
<protein>
    <submittedName>
        <fullName evidence="2">Uncharacterized protein</fullName>
    </submittedName>
</protein>
<proteinExistence type="predicted"/>
<organism evidence="2 3">
    <name type="scientific">Trifolium subterraneum</name>
    <name type="common">Subterranean clover</name>
    <dbReference type="NCBI Taxonomy" id="3900"/>
    <lineage>
        <taxon>Eukaryota</taxon>
        <taxon>Viridiplantae</taxon>
        <taxon>Streptophyta</taxon>
        <taxon>Embryophyta</taxon>
        <taxon>Tracheophyta</taxon>
        <taxon>Spermatophyta</taxon>
        <taxon>Magnoliopsida</taxon>
        <taxon>eudicotyledons</taxon>
        <taxon>Gunneridae</taxon>
        <taxon>Pentapetalae</taxon>
        <taxon>rosids</taxon>
        <taxon>fabids</taxon>
        <taxon>Fabales</taxon>
        <taxon>Fabaceae</taxon>
        <taxon>Papilionoideae</taxon>
        <taxon>50 kb inversion clade</taxon>
        <taxon>NPAAA clade</taxon>
        <taxon>Hologalegina</taxon>
        <taxon>IRL clade</taxon>
        <taxon>Trifolieae</taxon>
        <taxon>Trifolium</taxon>
    </lineage>
</organism>